<dbReference type="Proteomes" id="UP001165590">
    <property type="component" value="Unassembled WGS sequence"/>
</dbReference>
<organism evidence="1 2">
    <name type="scientific">Streptomyces ortus</name>
    <dbReference type="NCBI Taxonomy" id="2867268"/>
    <lineage>
        <taxon>Bacteria</taxon>
        <taxon>Bacillati</taxon>
        <taxon>Actinomycetota</taxon>
        <taxon>Actinomycetes</taxon>
        <taxon>Kitasatosporales</taxon>
        <taxon>Streptomycetaceae</taxon>
        <taxon>Streptomyces</taxon>
    </lineage>
</organism>
<gene>
    <name evidence="1" type="ORF">K3769_21635</name>
</gene>
<sequence length="86" mass="9150">MTTDIDLDALPPDTLDAENGRITPIGEPVIAKTAKELADACRQADDPLAALQVVLELLPKYMAEIVSRRTNVAPASVWSDAPAATH</sequence>
<dbReference type="EMBL" id="JAIFZO010000002">
    <property type="protein sequence ID" value="MCX4235331.1"/>
    <property type="molecule type" value="Genomic_DNA"/>
</dbReference>
<comment type="caution">
    <text evidence="1">The sequence shown here is derived from an EMBL/GenBank/DDBJ whole genome shotgun (WGS) entry which is preliminary data.</text>
</comment>
<proteinExistence type="predicted"/>
<evidence type="ECO:0000313" key="1">
    <source>
        <dbReference type="EMBL" id="MCX4235331.1"/>
    </source>
</evidence>
<keyword evidence="2" id="KW-1185">Reference proteome</keyword>
<dbReference type="RefSeq" id="WP_267028032.1">
    <property type="nucleotide sequence ID" value="NZ_JAIFZO010000002.1"/>
</dbReference>
<evidence type="ECO:0000313" key="2">
    <source>
        <dbReference type="Proteomes" id="UP001165590"/>
    </source>
</evidence>
<accession>A0ABT3V6K5</accession>
<reference evidence="1" key="1">
    <citation type="journal article" date="2022" name="bioRxiv">
        <title>Discovery and biosynthetic assessment of Streptomyces ortus sp nov. isolated from a deep-sea sponge.</title>
        <authorList>
            <person name="Williams S.E."/>
        </authorList>
    </citation>
    <scope>NUCLEOTIDE SEQUENCE</scope>
    <source>
        <strain evidence="1">A15ISP2-DRY2</strain>
    </source>
</reference>
<name>A0ABT3V6K5_9ACTN</name>
<protein>
    <submittedName>
        <fullName evidence="1">Uncharacterized protein</fullName>
    </submittedName>
</protein>